<dbReference type="SUPFAM" id="SSF88946">
    <property type="entry name" value="Sigma2 domain of RNA polymerase sigma factors"/>
    <property type="match status" value="1"/>
</dbReference>
<keyword evidence="5 6" id="KW-0804">Transcription</keyword>
<dbReference type="InterPro" id="IPR013325">
    <property type="entry name" value="RNA_pol_sigma_r2"/>
</dbReference>
<dbReference type="InterPro" id="IPR039425">
    <property type="entry name" value="RNA_pol_sigma-70-like"/>
</dbReference>
<dbReference type="InterPro" id="IPR036388">
    <property type="entry name" value="WH-like_DNA-bd_sf"/>
</dbReference>
<evidence type="ECO:0000256" key="6">
    <source>
        <dbReference type="RuleBase" id="RU000716"/>
    </source>
</evidence>
<dbReference type="CDD" id="cd06171">
    <property type="entry name" value="Sigma70_r4"/>
    <property type="match status" value="1"/>
</dbReference>
<dbReference type="NCBIfam" id="TIGR02937">
    <property type="entry name" value="sigma70-ECF"/>
    <property type="match status" value="1"/>
</dbReference>
<protein>
    <recommendedName>
        <fullName evidence="6">RNA polymerase sigma factor</fullName>
    </recommendedName>
</protein>
<dbReference type="Pfam" id="PF08281">
    <property type="entry name" value="Sigma70_r4_2"/>
    <property type="match status" value="1"/>
</dbReference>
<feature type="domain" description="RNA polymerase sigma-70 region 2" evidence="7">
    <location>
        <begin position="22"/>
        <end position="86"/>
    </location>
</feature>
<dbReference type="KEGG" id="toc:Toce_2217"/>
<evidence type="ECO:0000313" key="9">
    <source>
        <dbReference type="EMBL" id="ADL08929.1"/>
    </source>
</evidence>
<dbReference type="eggNOG" id="COG1595">
    <property type="taxonomic scope" value="Bacteria"/>
</dbReference>
<evidence type="ECO:0000256" key="1">
    <source>
        <dbReference type="ARBA" id="ARBA00010641"/>
    </source>
</evidence>
<evidence type="ECO:0000259" key="7">
    <source>
        <dbReference type="Pfam" id="PF04542"/>
    </source>
</evidence>
<dbReference type="RefSeq" id="WP_013276937.1">
    <property type="nucleotide sequence ID" value="NC_014377.1"/>
</dbReference>
<dbReference type="InterPro" id="IPR000838">
    <property type="entry name" value="RNA_pol_sigma70_ECF_CS"/>
</dbReference>
<dbReference type="PROSITE" id="PS01063">
    <property type="entry name" value="SIGMA70_ECF"/>
    <property type="match status" value="1"/>
</dbReference>
<dbReference type="HOGENOM" id="CLU_047691_3_0_9"/>
<keyword evidence="10" id="KW-1185">Reference proteome</keyword>
<dbReference type="AlphaFoldDB" id="D9S150"/>
<keyword evidence="3 6" id="KW-0731">Sigma factor</keyword>
<dbReference type="InterPro" id="IPR014284">
    <property type="entry name" value="RNA_pol_sigma-70_dom"/>
</dbReference>
<sequence length="183" mass="21185">MLSDEQLAKRCLAGDQEALEELLERYKGYVFAIIFNFVSDSAEAEDIAQEVFLQVYRSLPRCRFDNFKSWIGRIAVNKAIDHRRKAEHLSRIVPEEKAGESVLRTEQAPSPEELYLAKEDWQRVQHVAGELPEIYGRTLAKYYFEGKSCREIAVEEGISVKTVESRLSRARALFKKRWGREKG</sequence>
<evidence type="ECO:0000256" key="2">
    <source>
        <dbReference type="ARBA" id="ARBA00023015"/>
    </source>
</evidence>
<gene>
    <name evidence="9" type="ordered locus">Toce_2217</name>
</gene>
<keyword evidence="4 6" id="KW-0238">DNA-binding</keyword>
<dbReference type="Gene3D" id="1.10.10.10">
    <property type="entry name" value="Winged helix-like DNA-binding domain superfamily/Winged helix DNA-binding domain"/>
    <property type="match status" value="1"/>
</dbReference>
<dbReference type="EMBL" id="CP002131">
    <property type="protein sequence ID" value="ADL08929.1"/>
    <property type="molecule type" value="Genomic_DNA"/>
</dbReference>
<dbReference type="GO" id="GO:0006352">
    <property type="term" value="P:DNA-templated transcription initiation"/>
    <property type="evidence" value="ECO:0007669"/>
    <property type="project" value="InterPro"/>
</dbReference>
<dbReference type="Pfam" id="PF04542">
    <property type="entry name" value="Sigma70_r2"/>
    <property type="match status" value="1"/>
</dbReference>
<organism evidence="9 10">
    <name type="scientific">Thermosediminibacter oceani (strain ATCC BAA-1034 / DSM 16646 / JW/IW-1228P)</name>
    <dbReference type="NCBI Taxonomy" id="555079"/>
    <lineage>
        <taxon>Bacteria</taxon>
        <taxon>Bacillati</taxon>
        <taxon>Bacillota</taxon>
        <taxon>Clostridia</taxon>
        <taxon>Thermosediminibacterales</taxon>
        <taxon>Thermosediminibacteraceae</taxon>
        <taxon>Thermosediminibacter</taxon>
    </lineage>
</organism>
<evidence type="ECO:0000256" key="5">
    <source>
        <dbReference type="ARBA" id="ARBA00023163"/>
    </source>
</evidence>
<dbReference type="STRING" id="555079.Toce_2217"/>
<evidence type="ECO:0000259" key="8">
    <source>
        <dbReference type="Pfam" id="PF08281"/>
    </source>
</evidence>
<evidence type="ECO:0000256" key="3">
    <source>
        <dbReference type="ARBA" id="ARBA00023082"/>
    </source>
</evidence>
<dbReference type="InterPro" id="IPR013324">
    <property type="entry name" value="RNA_pol_sigma_r3/r4-like"/>
</dbReference>
<dbReference type="OrthoDB" id="9784984at2"/>
<dbReference type="SUPFAM" id="SSF88659">
    <property type="entry name" value="Sigma3 and sigma4 domains of RNA polymerase sigma factors"/>
    <property type="match status" value="1"/>
</dbReference>
<dbReference type="PANTHER" id="PTHR43133:SF8">
    <property type="entry name" value="RNA POLYMERASE SIGMA FACTOR HI_1459-RELATED"/>
    <property type="match status" value="1"/>
</dbReference>
<dbReference type="GO" id="GO:0016987">
    <property type="term" value="F:sigma factor activity"/>
    <property type="evidence" value="ECO:0007669"/>
    <property type="project" value="UniProtKB-KW"/>
</dbReference>
<dbReference type="InterPro" id="IPR013249">
    <property type="entry name" value="RNA_pol_sigma70_r4_t2"/>
</dbReference>
<proteinExistence type="inferred from homology"/>
<comment type="similarity">
    <text evidence="1 6">Belongs to the sigma-70 factor family. ECF subfamily.</text>
</comment>
<dbReference type="GO" id="GO:0003677">
    <property type="term" value="F:DNA binding"/>
    <property type="evidence" value="ECO:0007669"/>
    <property type="project" value="UniProtKB-KW"/>
</dbReference>
<accession>D9S150</accession>
<keyword evidence="2 6" id="KW-0805">Transcription regulation</keyword>
<evidence type="ECO:0000256" key="4">
    <source>
        <dbReference type="ARBA" id="ARBA00023125"/>
    </source>
</evidence>
<dbReference type="GO" id="GO:0006950">
    <property type="term" value="P:response to stress"/>
    <property type="evidence" value="ECO:0007669"/>
    <property type="project" value="UniProtKB-ARBA"/>
</dbReference>
<name>D9S150_THEOJ</name>
<evidence type="ECO:0000313" key="10">
    <source>
        <dbReference type="Proteomes" id="UP000000272"/>
    </source>
</evidence>
<feature type="domain" description="RNA polymerase sigma factor 70 region 4 type 2" evidence="8">
    <location>
        <begin position="123"/>
        <end position="172"/>
    </location>
</feature>
<dbReference type="Gene3D" id="1.10.1740.10">
    <property type="match status" value="1"/>
</dbReference>
<dbReference type="PANTHER" id="PTHR43133">
    <property type="entry name" value="RNA POLYMERASE ECF-TYPE SIGMA FACTO"/>
    <property type="match status" value="1"/>
</dbReference>
<reference evidence="9 10" key="1">
    <citation type="journal article" date="2010" name="Stand. Genomic Sci.">
        <title>Complete genome sequence of Thermosediminibacter oceani type strain (JW/IW-1228P).</title>
        <authorList>
            <person name="Pitluck S."/>
            <person name="Yasawong M."/>
            <person name="Munk C."/>
            <person name="Nolan M."/>
            <person name="Lapidus A."/>
            <person name="Lucas S."/>
            <person name="Glavina Del Rio T."/>
            <person name="Tice H."/>
            <person name="Cheng J.F."/>
            <person name="Bruce D."/>
            <person name="Detter C."/>
            <person name="Tapia R."/>
            <person name="Han C."/>
            <person name="Goodwin L."/>
            <person name="Liolios K."/>
            <person name="Ivanova N."/>
            <person name="Mavromatis K."/>
            <person name="Mikhailova N."/>
            <person name="Pati A."/>
            <person name="Chen A."/>
            <person name="Palaniappan K."/>
            <person name="Land M."/>
            <person name="Hauser L."/>
            <person name="Chang Y.J."/>
            <person name="Jeffries C.D."/>
            <person name="Rohde M."/>
            <person name="Spring S."/>
            <person name="Sikorski J."/>
            <person name="Goker M."/>
            <person name="Woyke T."/>
            <person name="Bristow J."/>
            <person name="Eisen J.A."/>
            <person name="Markowitz V."/>
            <person name="Hugenholtz P."/>
            <person name="Kyrpides N.C."/>
            <person name="Klenk H.P."/>
        </authorList>
    </citation>
    <scope>NUCLEOTIDE SEQUENCE [LARGE SCALE GENOMIC DNA]</scope>
    <source>
        <strain evidence="10">ATCC BAA-1034 / DSM 16646 / JW/IW-1228P</strain>
    </source>
</reference>
<dbReference type="InterPro" id="IPR007627">
    <property type="entry name" value="RNA_pol_sigma70_r2"/>
</dbReference>
<dbReference type="Proteomes" id="UP000000272">
    <property type="component" value="Chromosome"/>
</dbReference>